<accession>A0A9X1XTS5</accession>
<evidence type="ECO:0000313" key="1">
    <source>
        <dbReference type="EMBL" id="MCK8143330.1"/>
    </source>
</evidence>
<dbReference type="Proteomes" id="UP001139260">
    <property type="component" value="Unassembled WGS sequence"/>
</dbReference>
<keyword evidence="2" id="KW-1185">Reference proteome</keyword>
<gene>
    <name evidence="1" type="ORF">MW871_15675</name>
</gene>
<dbReference type="RefSeq" id="WP_188051748.1">
    <property type="nucleotide sequence ID" value="NZ_JALNUB010000017.1"/>
</dbReference>
<protein>
    <submittedName>
        <fullName evidence="1">Uncharacterized protein</fullName>
    </submittedName>
</protein>
<name>A0A9X1XTS5_9FLAO</name>
<sequence length="118" mass="13728">MNSNIFKNGDVLLATHREIRKGYHPIVYLSGYSNESFIGAMLTHHSDTARNLKLDSSFFVNRVEFENSFLVLGKFLKSEEWGPFKKINELTPEGLSFVEKILIDKPQETFANYFRRHL</sequence>
<evidence type="ECO:0000313" key="2">
    <source>
        <dbReference type="Proteomes" id="UP001139260"/>
    </source>
</evidence>
<dbReference type="EMBL" id="JALNUB010000017">
    <property type="protein sequence ID" value="MCK8143330.1"/>
    <property type="molecule type" value="Genomic_DNA"/>
</dbReference>
<organism evidence="1 2">
    <name type="scientific">Flavobacterium pygoscelis</name>
    <dbReference type="NCBI Taxonomy" id="2893176"/>
    <lineage>
        <taxon>Bacteria</taxon>
        <taxon>Pseudomonadati</taxon>
        <taxon>Bacteroidota</taxon>
        <taxon>Flavobacteriia</taxon>
        <taxon>Flavobacteriales</taxon>
        <taxon>Flavobacteriaceae</taxon>
        <taxon>Flavobacterium</taxon>
    </lineage>
</organism>
<reference evidence="1" key="1">
    <citation type="submission" date="2022-04" db="EMBL/GenBank/DDBJ databases">
        <title>Flavobacterium pygoscelis sp. nov. isolated from Chinstrap chick (Pygoscelis antarcticus).</title>
        <authorList>
            <person name="Irgang R."/>
            <person name="Poblete-Morales M."/>
            <person name="Avendano-Herrera R."/>
        </authorList>
    </citation>
    <scope>NUCLEOTIDE SEQUENCE</scope>
    <source>
        <strain evidence="1">I-SCBP12n</strain>
    </source>
</reference>
<comment type="caution">
    <text evidence="1">The sequence shown here is derived from an EMBL/GenBank/DDBJ whole genome shotgun (WGS) entry which is preliminary data.</text>
</comment>
<proteinExistence type="predicted"/>
<dbReference type="AlphaFoldDB" id="A0A9X1XTS5"/>